<evidence type="ECO:0000256" key="1">
    <source>
        <dbReference type="SAM" id="MobiDB-lite"/>
    </source>
</evidence>
<dbReference type="AlphaFoldDB" id="A0A310SXP6"/>
<accession>A0A310SXP6</accession>
<dbReference type="OrthoDB" id="15794at2759"/>
<sequence length="883" mass="100243">MDMNTSMTIQNAIEMFTSIMRSLNNIDQQTFLSFIADNWKPEEIKIQSSQSGNSHEKYSFWEKQLNDIKKIIIDIRSRVPFDGILPTEHIVPPAVGENSDCDNKTTKHIDAFLYDDTEMDKFIEEEQLYNLYCADCGSSNVRTYKIISHSLSVPAMLYIFHSILPSLEGKILLDIGSRLGAVLYGAHIFTSAKKIIGVEMNKELCTLQCDIVNKHYMNDRIEILNKRIEECPDIVQSSDVIIMNNPFEFFVSESVHIEIWKFLKANIRKGTILVTRPPIETTFKNLKTGISLNKWIKPYKLGKTIQESQIQMFSTNDVLIANRLQSNIESNMIRNSLKEKENFTKIVNLMCMSNNDEDQIYAIENDSSTNKSINKENDSSEDRNEKIFKSNCSQIFKPGQLIRLRFPSISHVVHGIEDGGLYYRRRCGRDWFRVSARCVSRISNRTLDNRVSLRGQCISSQRSGRCDVQRSLTSGARQLKQLLQGRTCEESKEAAVAAKELSRKPIADPLSSNVQFSRKRRVGIVKNQYVAESDAGLLVCELVRGLERLFDEKNAGNNEVTMKSKEQQNTVKGIVDPIEENETYDEFDTIRMPMVRSLSKSPQSDEGIETDSDRRKGSIARCWSLDSTAASDEDTSLTTHQQKRHKLRVTRCCSSDSAVLSDEDQIKGWDSSNMVEGSESEHNEGKPRYWRTPSVVVSDYSDYSYLDEKLERNDLDLEKYEGTSGTPSQASSCSCLDCDEICESLDNQFLQVCRSRRHSDSCLCFDSMNAAASRNFNESGNRRNSCLSSTDSYYSKLNTQFIQYTSEGSSELQEKTKIGFLDIPPTRKISDCSTTSSLSGDESDVIELQPVKSSKVSCAPVCEQTDCSFVKRHGIHLILSREL</sequence>
<evidence type="ECO:0000313" key="3">
    <source>
        <dbReference type="Proteomes" id="UP000250275"/>
    </source>
</evidence>
<dbReference type="SUPFAM" id="SSF53335">
    <property type="entry name" value="S-adenosyl-L-methionine-dependent methyltransferases"/>
    <property type="match status" value="1"/>
</dbReference>
<protein>
    <submittedName>
        <fullName evidence="2">Uncharacterized protein</fullName>
    </submittedName>
</protein>
<dbReference type="PANTHER" id="PTHR43675:SF1">
    <property type="entry name" value="RIKEN CDNA 2700097O09 GENE"/>
    <property type="match status" value="1"/>
</dbReference>
<dbReference type="Gene3D" id="3.40.50.150">
    <property type="entry name" value="Vaccinia Virus protein VP39"/>
    <property type="match status" value="1"/>
</dbReference>
<reference evidence="2 3" key="1">
    <citation type="submission" date="2015-07" db="EMBL/GenBank/DDBJ databases">
        <title>The genome of Eufriesea mexicana.</title>
        <authorList>
            <person name="Pan H."/>
            <person name="Kapheim K."/>
        </authorList>
    </citation>
    <scope>NUCLEOTIDE SEQUENCE [LARGE SCALE GENOMIC DNA]</scope>
    <source>
        <strain evidence="2">0111107269</strain>
        <tissue evidence="2">Whole body</tissue>
    </source>
</reference>
<proteinExistence type="predicted"/>
<dbReference type="PANTHER" id="PTHR43675">
    <property type="entry name" value="ARSENITE METHYLTRANSFERASE"/>
    <property type="match status" value="1"/>
</dbReference>
<organism evidence="2 3">
    <name type="scientific">Eufriesea mexicana</name>
    <dbReference type="NCBI Taxonomy" id="516756"/>
    <lineage>
        <taxon>Eukaryota</taxon>
        <taxon>Metazoa</taxon>
        <taxon>Ecdysozoa</taxon>
        <taxon>Arthropoda</taxon>
        <taxon>Hexapoda</taxon>
        <taxon>Insecta</taxon>
        <taxon>Pterygota</taxon>
        <taxon>Neoptera</taxon>
        <taxon>Endopterygota</taxon>
        <taxon>Hymenoptera</taxon>
        <taxon>Apocrita</taxon>
        <taxon>Aculeata</taxon>
        <taxon>Apoidea</taxon>
        <taxon>Anthophila</taxon>
        <taxon>Apidae</taxon>
        <taxon>Eufriesea</taxon>
    </lineage>
</organism>
<dbReference type="EMBL" id="KQ759851">
    <property type="protein sequence ID" value="OAD62544.1"/>
    <property type="molecule type" value="Genomic_DNA"/>
</dbReference>
<feature type="region of interest" description="Disordered" evidence="1">
    <location>
        <begin position="595"/>
        <end position="615"/>
    </location>
</feature>
<gene>
    <name evidence="2" type="ORF">WN48_07598</name>
</gene>
<dbReference type="InterPro" id="IPR029063">
    <property type="entry name" value="SAM-dependent_MTases_sf"/>
</dbReference>
<evidence type="ECO:0000313" key="2">
    <source>
        <dbReference type="EMBL" id="OAD62544.1"/>
    </source>
</evidence>
<feature type="region of interest" description="Disordered" evidence="1">
    <location>
        <begin position="363"/>
        <end position="384"/>
    </location>
</feature>
<dbReference type="InterPro" id="IPR026669">
    <property type="entry name" value="Arsenite_MeTrfase-like"/>
</dbReference>
<name>A0A310SXP6_9HYME</name>
<keyword evidence="3" id="KW-1185">Reference proteome</keyword>
<feature type="compositionally biased region" description="Basic and acidic residues" evidence="1">
    <location>
        <begin position="373"/>
        <end position="384"/>
    </location>
</feature>
<dbReference type="Proteomes" id="UP000250275">
    <property type="component" value="Unassembled WGS sequence"/>
</dbReference>
<dbReference type="GO" id="GO:0008168">
    <property type="term" value="F:methyltransferase activity"/>
    <property type="evidence" value="ECO:0007669"/>
    <property type="project" value="TreeGrafter"/>
</dbReference>